<dbReference type="SUPFAM" id="SSF46689">
    <property type="entry name" value="Homeodomain-like"/>
    <property type="match status" value="1"/>
</dbReference>
<dbReference type="Pfam" id="PF01498">
    <property type="entry name" value="HTH_Tnp_Tc3_2"/>
    <property type="match status" value="1"/>
</dbReference>
<organism evidence="4 5">
    <name type="scientific">Oncorhynchus tshawytscha</name>
    <name type="common">Chinook salmon</name>
    <name type="synonym">Salmo tshawytscha</name>
    <dbReference type="NCBI Taxonomy" id="74940"/>
    <lineage>
        <taxon>Eukaryota</taxon>
        <taxon>Metazoa</taxon>
        <taxon>Chordata</taxon>
        <taxon>Craniata</taxon>
        <taxon>Vertebrata</taxon>
        <taxon>Euteleostomi</taxon>
        <taxon>Actinopterygii</taxon>
        <taxon>Neopterygii</taxon>
        <taxon>Teleostei</taxon>
        <taxon>Protacanthopterygii</taxon>
        <taxon>Salmoniformes</taxon>
        <taxon>Salmonidae</taxon>
        <taxon>Salmoninae</taxon>
        <taxon>Oncorhynchus</taxon>
    </lineage>
</organism>
<feature type="domain" description="Sleeping Beauty transposase HTH" evidence="3">
    <location>
        <begin position="1"/>
        <end position="51"/>
    </location>
</feature>
<dbReference type="Proteomes" id="UP000694402">
    <property type="component" value="Unassembled WGS sequence"/>
</dbReference>
<reference evidence="4" key="2">
    <citation type="submission" date="2025-08" db="UniProtKB">
        <authorList>
            <consortium name="Ensembl"/>
        </authorList>
    </citation>
    <scope>IDENTIFICATION</scope>
</reference>
<protein>
    <recommendedName>
        <fullName evidence="6">Transposase Tc1-like domain-containing protein</fullName>
    </recommendedName>
</protein>
<dbReference type="Gene3D" id="1.10.10.10">
    <property type="entry name" value="Winged helix-like DNA-binding domain superfamily/Winged helix DNA-binding domain"/>
    <property type="match status" value="1"/>
</dbReference>
<feature type="domain" description="Transposase Tc1-like" evidence="1">
    <location>
        <begin position="69"/>
        <end position="135"/>
    </location>
</feature>
<dbReference type="PANTHER" id="PTHR23022:SF135">
    <property type="entry name" value="SI:DKEY-77F5.3"/>
    <property type="match status" value="1"/>
</dbReference>
<dbReference type="InterPro" id="IPR038717">
    <property type="entry name" value="Tc1-like_DDE_dom"/>
</dbReference>
<feature type="domain" description="Tc1-like transposase DDE" evidence="2">
    <location>
        <begin position="146"/>
        <end position="267"/>
    </location>
</feature>
<evidence type="ECO:0000313" key="4">
    <source>
        <dbReference type="Ensembl" id="ENSOTSP00005149327.1"/>
    </source>
</evidence>
<sequence>MGKLKEISQDLRKTDLHKSGSSLGAISKRLKEPRSSVQTIVCKYKHHGTTQLSCRSGRRRVLSTRDEYNLVRKVQINPRTVKNLVTMLEEMGTKVSISTVKRVLYRHNLKGRSARKKPLLQNRHKKATIRFTTAHGDKDRTFWRNVLWSDETKIELFGHNYHRYVWRKKGAACKPKRTIPTVKHRSVRIMLWGCFAAGGTGALHKIDGIMRQENYVDILKQHLKTSVRKLKLGCKWVFQMDNDPKHTFNIVAKWLKDNKVKVLEWPSQKP</sequence>
<evidence type="ECO:0000313" key="5">
    <source>
        <dbReference type="Proteomes" id="UP000694402"/>
    </source>
</evidence>
<dbReference type="Pfam" id="PF25787">
    <property type="entry name" value="HTH_SB"/>
    <property type="match status" value="1"/>
</dbReference>
<dbReference type="InterPro" id="IPR009057">
    <property type="entry name" value="Homeodomain-like_sf"/>
</dbReference>
<evidence type="ECO:0000259" key="3">
    <source>
        <dbReference type="Pfam" id="PF25787"/>
    </source>
</evidence>
<dbReference type="Pfam" id="PF13358">
    <property type="entry name" value="DDE_3"/>
    <property type="match status" value="1"/>
</dbReference>
<dbReference type="GO" id="GO:0006313">
    <property type="term" value="P:DNA transposition"/>
    <property type="evidence" value="ECO:0007669"/>
    <property type="project" value="InterPro"/>
</dbReference>
<dbReference type="InterPro" id="IPR036388">
    <property type="entry name" value="WH-like_DNA-bd_sf"/>
</dbReference>
<dbReference type="GeneTree" id="ENSGT01150000286979"/>
<name>A0AAZ3S8D9_ONCTS</name>
<dbReference type="AlphaFoldDB" id="A0AAZ3S8D9"/>
<evidence type="ECO:0008006" key="6">
    <source>
        <dbReference type="Google" id="ProtNLM"/>
    </source>
</evidence>
<proteinExistence type="predicted"/>
<accession>A0AAZ3S8D9</accession>
<dbReference type="InterPro" id="IPR036397">
    <property type="entry name" value="RNaseH_sf"/>
</dbReference>
<reference evidence="4" key="3">
    <citation type="submission" date="2025-09" db="UniProtKB">
        <authorList>
            <consortium name="Ensembl"/>
        </authorList>
    </citation>
    <scope>IDENTIFICATION</scope>
</reference>
<keyword evidence="5" id="KW-1185">Reference proteome</keyword>
<evidence type="ECO:0000259" key="2">
    <source>
        <dbReference type="Pfam" id="PF13358"/>
    </source>
</evidence>
<dbReference type="InterPro" id="IPR057667">
    <property type="entry name" value="HTH_SB"/>
</dbReference>
<dbReference type="InterPro" id="IPR052338">
    <property type="entry name" value="Transposase_5"/>
</dbReference>
<reference evidence="5" key="1">
    <citation type="journal article" date="2018" name="PLoS ONE">
        <title>Chinook salmon (Oncorhynchus tshawytscha) genome and transcriptome.</title>
        <authorList>
            <person name="Christensen K.A."/>
            <person name="Leong J.S."/>
            <person name="Sakhrani D."/>
            <person name="Biagi C.A."/>
            <person name="Minkley D.R."/>
            <person name="Withler R.E."/>
            <person name="Rondeau E.B."/>
            <person name="Koop B.F."/>
            <person name="Devlin R.H."/>
        </authorList>
    </citation>
    <scope>NUCLEOTIDE SEQUENCE [LARGE SCALE GENOMIC DNA]</scope>
</reference>
<evidence type="ECO:0000259" key="1">
    <source>
        <dbReference type="Pfam" id="PF01498"/>
    </source>
</evidence>
<dbReference type="PANTHER" id="PTHR23022">
    <property type="entry name" value="TRANSPOSABLE ELEMENT-RELATED"/>
    <property type="match status" value="1"/>
</dbReference>
<dbReference type="GO" id="GO:0003677">
    <property type="term" value="F:DNA binding"/>
    <property type="evidence" value="ECO:0007669"/>
    <property type="project" value="InterPro"/>
</dbReference>
<dbReference type="Gene3D" id="3.30.420.10">
    <property type="entry name" value="Ribonuclease H-like superfamily/Ribonuclease H"/>
    <property type="match status" value="1"/>
</dbReference>
<dbReference type="Ensembl" id="ENSOTST00005192735.1">
    <property type="protein sequence ID" value="ENSOTSP00005149327.1"/>
    <property type="gene ID" value="ENSOTSG00005055375.1"/>
</dbReference>
<dbReference type="GO" id="GO:0015074">
    <property type="term" value="P:DNA integration"/>
    <property type="evidence" value="ECO:0007669"/>
    <property type="project" value="InterPro"/>
</dbReference>
<dbReference type="InterPro" id="IPR002492">
    <property type="entry name" value="Transposase_Tc1-like"/>
</dbReference>